<dbReference type="Proteomes" id="UP000000238">
    <property type="component" value="Chromosome"/>
</dbReference>
<reference evidence="1 2" key="1">
    <citation type="journal article" date="2005" name="Nucleic Acids Res.">
        <title>Genomic blueprint of Hahella chejuensis, a marine microbe producing an algicidal agent.</title>
        <authorList>
            <person name="Jeong H."/>
            <person name="Yim J.H."/>
            <person name="Lee C."/>
            <person name="Choi S.-H."/>
            <person name="Park Y.K."/>
            <person name="Yoon S.H."/>
            <person name="Hur C.-G."/>
            <person name="Kang H.-Y."/>
            <person name="Kim D."/>
            <person name="Lee H.H."/>
            <person name="Park K.H."/>
            <person name="Park S.-H."/>
            <person name="Park H.-S."/>
            <person name="Lee H.K."/>
            <person name="Oh T.K."/>
            <person name="Kim J.F."/>
        </authorList>
    </citation>
    <scope>NUCLEOTIDE SEQUENCE [LARGE SCALE GENOMIC DNA]</scope>
    <source>
        <strain evidence="1 2">KCTC 2396</strain>
    </source>
</reference>
<evidence type="ECO:0000313" key="1">
    <source>
        <dbReference type="EMBL" id="ABC28245.1"/>
    </source>
</evidence>
<name>Q2SM79_HAHCH</name>
<proteinExistence type="predicted"/>
<dbReference type="STRING" id="349521.HCH_01382"/>
<keyword evidence="2" id="KW-1185">Reference proteome</keyword>
<dbReference type="AlphaFoldDB" id="Q2SM79"/>
<accession>Q2SM79</accession>
<protein>
    <submittedName>
        <fullName evidence="1">Uncharacterized protein</fullName>
    </submittedName>
</protein>
<dbReference type="EMBL" id="CP000155">
    <property type="protein sequence ID" value="ABC28245.1"/>
    <property type="molecule type" value="Genomic_DNA"/>
</dbReference>
<dbReference type="HOGENOM" id="CLU_3252352_0_0_6"/>
<evidence type="ECO:0000313" key="2">
    <source>
        <dbReference type="Proteomes" id="UP000000238"/>
    </source>
</evidence>
<dbReference type="KEGG" id="hch:HCH_01382"/>
<organism evidence="1 2">
    <name type="scientific">Hahella chejuensis (strain KCTC 2396)</name>
    <dbReference type="NCBI Taxonomy" id="349521"/>
    <lineage>
        <taxon>Bacteria</taxon>
        <taxon>Pseudomonadati</taxon>
        <taxon>Pseudomonadota</taxon>
        <taxon>Gammaproteobacteria</taxon>
        <taxon>Oceanospirillales</taxon>
        <taxon>Hahellaceae</taxon>
        <taxon>Hahella</taxon>
    </lineage>
</organism>
<sequence length="42" mass="4836">MLVHLHVVRSCFVRMPYIKLLIWAEPLLPGCKCCHCQAKGLK</sequence>
<gene>
    <name evidence="1" type="ordered locus">HCH_01382</name>
</gene>